<dbReference type="AlphaFoldDB" id="A0A7X9NZ04"/>
<protein>
    <submittedName>
        <fullName evidence="2">Uncharacterized protein</fullName>
    </submittedName>
</protein>
<keyword evidence="1" id="KW-0472">Membrane</keyword>
<dbReference type="EMBL" id="JABANE010000002">
    <property type="protein sequence ID" value="NME66531.1"/>
    <property type="molecule type" value="Genomic_DNA"/>
</dbReference>
<proteinExistence type="predicted"/>
<evidence type="ECO:0000313" key="3">
    <source>
        <dbReference type="Proteomes" id="UP000576082"/>
    </source>
</evidence>
<accession>A0A7X9NZ04</accession>
<keyword evidence="3" id="KW-1185">Reference proteome</keyword>
<evidence type="ECO:0000256" key="1">
    <source>
        <dbReference type="SAM" id="Phobius"/>
    </source>
</evidence>
<dbReference type="RefSeq" id="WP_169654279.1">
    <property type="nucleotide sequence ID" value="NZ_JABANE010000002.1"/>
</dbReference>
<feature type="transmembrane region" description="Helical" evidence="1">
    <location>
        <begin position="34"/>
        <end position="52"/>
    </location>
</feature>
<keyword evidence="1" id="KW-1133">Transmembrane helix</keyword>
<evidence type="ECO:0000313" key="2">
    <source>
        <dbReference type="EMBL" id="NME66531.1"/>
    </source>
</evidence>
<reference evidence="2 3" key="1">
    <citation type="submission" date="2020-04" db="EMBL/GenBank/DDBJ databases">
        <title>Flammeovirga sp. SR4, a novel species isolated from seawater.</title>
        <authorList>
            <person name="Wang X."/>
        </authorList>
    </citation>
    <scope>NUCLEOTIDE SEQUENCE [LARGE SCALE GENOMIC DNA]</scope>
    <source>
        <strain evidence="2 3">ATCC 23126</strain>
    </source>
</reference>
<organism evidence="2 3">
    <name type="scientific">Flammeovirga aprica JL-4</name>
    <dbReference type="NCBI Taxonomy" id="694437"/>
    <lineage>
        <taxon>Bacteria</taxon>
        <taxon>Pseudomonadati</taxon>
        <taxon>Bacteroidota</taxon>
        <taxon>Cytophagia</taxon>
        <taxon>Cytophagales</taxon>
        <taxon>Flammeovirgaceae</taxon>
        <taxon>Flammeovirga</taxon>
    </lineage>
</organism>
<comment type="caution">
    <text evidence="2">The sequence shown here is derived from an EMBL/GenBank/DDBJ whole genome shotgun (WGS) entry which is preliminary data.</text>
</comment>
<keyword evidence="1" id="KW-0812">Transmembrane</keyword>
<gene>
    <name evidence="2" type="ORF">HHU12_01020</name>
</gene>
<dbReference type="Proteomes" id="UP000576082">
    <property type="component" value="Unassembled WGS sequence"/>
</dbReference>
<name>A0A7X9NZ04_9BACT</name>
<sequence>MRNSTSEKERRETIRRKREELMPGLSGVQEKGSYIMMIGKIAIPIIAIAIAFSNGSSLNIIDYITYKISTNISPESEEDYIARLQEFFPENLGKYGETFYCNGDILMLEYNLVAGTYVRAKQYHLRPITRNTDDYRIEYEGVFTTDGEFIIEYQNGYYVSKEAGPISYDIIEHDSSFMFLKNNWYSHVNEISISNPDTLFFYSEDLEHPYLGDIYGKPVIIDLDKIVDYYFGADVHQAMKNSEYKYHLSDFRFEDLQILGDPGIHREASEVEFIAKDANDQHYKINIHRNGRVKREKTQAPKSL</sequence>